<dbReference type="GO" id="GO:0016779">
    <property type="term" value="F:nucleotidyltransferase activity"/>
    <property type="evidence" value="ECO:0007669"/>
    <property type="project" value="UniProtKB-KW"/>
</dbReference>
<evidence type="ECO:0000256" key="1">
    <source>
        <dbReference type="SAM" id="MobiDB-lite"/>
    </source>
</evidence>
<reference evidence="4 5" key="1">
    <citation type="submission" date="2017-12" db="EMBL/GenBank/DDBJ databases">
        <title>Sequencing, de novo assembly and annotation of complete genome of a new Thraustochytrid species, strain FCC1311.</title>
        <authorList>
            <person name="Sedici K."/>
            <person name="Godart F."/>
            <person name="Aiese Cigliano R."/>
            <person name="Sanseverino W."/>
            <person name="Barakat M."/>
            <person name="Ortet P."/>
            <person name="Marechal E."/>
            <person name="Cagnac O."/>
            <person name="Amato A."/>
        </authorList>
    </citation>
    <scope>NUCLEOTIDE SEQUENCE [LARGE SCALE GENOMIC DNA]</scope>
</reference>
<dbReference type="GO" id="GO:0061503">
    <property type="term" value="F:tRNA threonylcarbamoyladenosine dehydratase"/>
    <property type="evidence" value="ECO:0007669"/>
    <property type="project" value="TreeGrafter"/>
</dbReference>
<dbReference type="AlphaFoldDB" id="A0A2R5G9L2"/>
<dbReference type="Gene3D" id="3.20.180.10">
    <property type="entry name" value="PNP-oxidase-like"/>
    <property type="match status" value="1"/>
</dbReference>
<dbReference type="GO" id="GO:0005741">
    <property type="term" value="C:mitochondrial outer membrane"/>
    <property type="evidence" value="ECO:0007669"/>
    <property type="project" value="TreeGrafter"/>
</dbReference>
<comment type="caution">
    <text evidence="4">The sequence shown here is derived from an EMBL/GenBank/DDBJ whole genome shotgun (WGS) entry which is preliminary data.</text>
</comment>
<protein>
    <submittedName>
        <fullName evidence="4">Adenylyltransferase and sulfurtransferase MOCS3</fullName>
    </submittedName>
</protein>
<dbReference type="GO" id="GO:0061504">
    <property type="term" value="P:cyclic threonylcarbamoyladenosine biosynthetic process"/>
    <property type="evidence" value="ECO:0007669"/>
    <property type="project" value="TreeGrafter"/>
</dbReference>
<dbReference type="InterPro" id="IPR045886">
    <property type="entry name" value="ThiF/MoeB/HesA"/>
</dbReference>
<dbReference type="SUPFAM" id="SSF69572">
    <property type="entry name" value="Activating enzymes of the ubiquitin-like proteins"/>
    <property type="match status" value="1"/>
</dbReference>
<feature type="region of interest" description="Disordered" evidence="1">
    <location>
        <begin position="58"/>
        <end position="87"/>
    </location>
</feature>
<evidence type="ECO:0000259" key="3">
    <source>
        <dbReference type="Pfam" id="PF10615"/>
    </source>
</evidence>
<dbReference type="InterPro" id="IPR000594">
    <property type="entry name" value="ThiF_NAD_FAD-bd"/>
</dbReference>
<dbReference type="GO" id="GO:0008641">
    <property type="term" value="F:ubiquitin-like modifier activating enzyme activity"/>
    <property type="evidence" value="ECO:0007669"/>
    <property type="project" value="InterPro"/>
</dbReference>
<dbReference type="Proteomes" id="UP000241890">
    <property type="component" value="Unassembled WGS sequence"/>
</dbReference>
<accession>A0A2R5G9L2</accession>
<dbReference type="PANTHER" id="PTHR43267">
    <property type="entry name" value="TRNA THREONYLCARBAMOYLADENOSINE DEHYDRATASE"/>
    <property type="match status" value="1"/>
</dbReference>
<feature type="domain" description="DUF2470" evidence="3">
    <location>
        <begin position="521"/>
        <end position="594"/>
    </location>
</feature>
<gene>
    <name evidence="4" type="ORF">FCC1311_039492</name>
</gene>
<evidence type="ECO:0000313" key="5">
    <source>
        <dbReference type="Proteomes" id="UP000241890"/>
    </source>
</evidence>
<dbReference type="PANTHER" id="PTHR43267:SF2">
    <property type="entry name" value="TRNA THREONYLCARBAMOYLADENOSINE DEHYDRATASE 1-RELATED"/>
    <property type="match status" value="1"/>
</dbReference>
<keyword evidence="5" id="KW-1185">Reference proteome</keyword>
<evidence type="ECO:0000259" key="2">
    <source>
        <dbReference type="Pfam" id="PF00899"/>
    </source>
</evidence>
<dbReference type="InterPro" id="IPR037119">
    <property type="entry name" value="Haem_oxidase_HugZ-like_sf"/>
</dbReference>
<name>A0A2R5G9L2_9STRA</name>
<dbReference type="Pfam" id="PF10615">
    <property type="entry name" value="DUF2470"/>
    <property type="match status" value="1"/>
</dbReference>
<dbReference type="InterPro" id="IPR035985">
    <property type="entry name" value="Ubiquitin-activating_enz"/>
</dbReference>
<keyword evidence="4" id="KW-0548">Nucleotidyltransferase</keyword>
<feature type="compositionally biased region" description="Polar residues" evidence="1">
    <location>
        <begin position="620"/>
        <end position="637"/>
    </location>
</feature>
<dbReference type="InterPro" id="IPR019595">
    <property type="entry name" value="DUF2470"/>
</dbReference>
<feature type="domain" description="THIF-type NAD/FAD binding fold" evidence="2">
    <location>
        <begin position="104"/>
        <end position="369"/>
    </location>
</feature>
<sequence length="637" mass="69396">MSMTRTSTSSTRTTNWASLTVVATAAAACGAFAAVVISRELETRKKAAAFSSAASRATAAKEDATTTGDATGASEKVSKTSPLPPLPESEVELLDEQLSRGRVFLGEEGQKRVDDSFVIVVGAGGVGSHCAHFLARSGVRRLRLIDFDNVTLSSLNRHAVADRSDVGKPKVAALKRHIAAFMPYCAVEIRNEMFTGEHAERLLEGEPDYVVDCIDDSDTKTDLLAYCVTNKIPVISSMAAGARTDPTRLHFCSLSEVVRDPIASKLRFLLRKKFQEETSEEAGSLDDASTQIEVLYSSETTRVNLLPLGDEVADAAPEDLGAVANFRVRIMPVLGPIPAIFGMSMASRVLTNLAGQAFEPLAAPRMKQRGAQKLYSKFRSNLAKIKQAMAESAPESESEEAVWKSWNLDDLSEEDIEVMAAQFGMRCPVTGTKPGDGTKYQLAIWRYDRPISAQNIVIAAPSGCDKLADLLNARRLPTPVSLGVTKEEYDATVRISSGVRDPATRRREVANEKGFQAVCKRACTHMNKDHAKDNMTLVQRYGDIDPVSVEMRSMDRLKMTFTCTMSSGDTRDVDVYYPSILIEPSEIRETIVKMTLQARKEGTSAETETEPATKTEQPAKNETSAQTEPSAKNETQA</sequence>
<dbReference type="Pfam" id="PF00899">
    <property type="entry name" value="ThiF"/>
    <property type="match status" value="1"/>
</dbReference>
<organism evidence="4 5">
    <name type="scientific">Hondaea fermentalgiana</name>
    <dbReference type="NCBI Taxonomy" id="2315210"/>
    <lineage>
        <taxon>Eukaryota</taxon>
        <taxon>Sar</taxon>
        <taxon>Stramenopiles</taxon>
        <taxon>Bigyra</taxon>
        <taxon>Labyrinthulomycetes</taxon>
        <taxon>Thraustochytrida</taxon>
        <taxon>Thraustochytriidae</taxon>
        <taxon>Hondaea</taxon>
    </lineage>
</organism>
<dbReference type="CDD" id="cd00755">
    <property type="entry name" value="YgdL_like"/>
    <property type="match status" value="1"/>
</dbReference>
<dbReference type="EMBL" id="BEYU01000035">
    <property type="protein sequence ID" value="GBG27726.1"/>
    <property type="molecule type" value="Genomic_DNA"/>
</dbReference>
<keyword evidence="4" id="KW-0808">Transferase</keyword>
<dbReference type="PROSITE" id="PS51257">
    <property type="entry name" value="PROKAR_LIPOPROTEIN"/>
    <property type="match status" value="1"/>
</dbReference>
<dbReference type="OrthoDB" id="10265862at2759"/>
<proteinExistence type="predicted"/>
<evidence type="ECO:0000313" key="4">
    <source>
        <dbReference type="EMBL" id="GBG27726.1"/>
    </source>
</evidence>
<dbReference type="Gene3D" id="3.40.50.720">
    <property type="entry name" value="NAD(P)-binding Rossmann-like Domain"/>
    <property type="match status" value="1"/>
</dbReference>
<dbReference type="InParanoid" id="A0A2R5G9L2"/>
<feature type="region of interest" description="Disordered" evidence="1">
    <location>
        <begin position="598"/>
        <end position="637"/>
    </location>
</feature>
<dbReference type="FunFam" id="3.40.50.720:FF:000449">
    <property type="entry name" value="Ubiquitin-activating enzyme (E1), putative"/>
    <property type="match status" value="1"/>
</dbReference>